<evidence type="ECO:0000313" key="2">
    <source>
        <dbReference type="Proteomes" id="UP000028839"/>
    </source>
</evidence>
<accession>A0A0E2Z173</accession>
<gene>
    <name evidence="1" type="ORF">IB75_09850</name>
</gene>
<dbReference type="AlphaFoldDB" id="A0A0E2Z173"/>
<comment type="caution">
    <text evidence="1">The sequence shown here is derived from an EMBL/GenBank/DDBJ whole genome shotgun (WGS) entry which is preliminary data.</text>
</comment>
<evidence type="ECO:0000313" key="1">
    <source>
        <dbReference type="EMBL" id="KFI19249.1"/>
    </source>
</evidence>
<proteinExistence type="predicted"/>
<name>A0A0E2Z173_9GAMM</name>
<dbReference type="Proteomes" id="UP000028839">
    <property type="component" value="Unassembled WGS sequence"/>
</dbReference>
<sequence length="81" mass="9029">MISLKAQAAASGVTLAQLIGDALRESLSRRERVEERGRVQIITEKGTGTYPGIDLDHSPSLNKEFLRFPGLRARHPFRKTL</sequence>
<protein>
    <submittedName>
        <fullName evidence="1">Uncharacterized protein</fullName>
    </submittedName>
</protein>
<dbReference type="OrthoDB" id="8550172at2"/>
<dbReference type="EMBL" id="JPGN01000060">
    <property type="protein sequence ID" value="KFI19249.1"/>
    <property type="molecule type" value="Genomic_DNA"/>
</dbReference>
<organism evidence="1 2">
    <name type="scientific">Nitrosococcus oceani C-27</name>
    <dbReference type="NCBI Taxonomy" id="314279"/>
    <lineage>
        <taxon>Bacteria</taxon>
        <taxon>Pseudomonadati</taxon>
        <taxon>Pseudomonadota</taxon>
        <taxon>Gammaproteobacteria</taxon>
        <taxon>Chromatiales</taxon>
        <taxon>Chromatiaceae</taxon>
        <taxon>Nitrosococcus</taxon>
    </lineage>
</organism>
<reference evidence="1 2" key="1">
    <citation type="submission" date="2014-07" db="EMBL/GenBank/DDBJ databases">
        <title>Comparative analysis of Nitrosococcus oceani genome inventories of strains from Pacific and Atlantic gyres.</title>
        <authorList>
            <person name="Lim C.K."/>
            <person name="Wang L."/>
            <person name="Sayavedra-Soto L.A."/>
            <person name="Klotz M.G."/>
        </authorList>
    </citation>
    <scope>NUCLEOTIDE SEQUENCE [LARGE SCALE GENOMIC DNA]</scope>
    <source>
        <strain evidence="1 2">C-27</strain>
    </source>
</reference>
<dbReference type="HOGENOM" id="CLU_2570337_0_0_6"/>